<organism evidence="3 4">
    <name type="scientific">Naegleria lovaniensis</name>
    <name type="common">Amoeba</name>
    <dbReference type="NCBI Taxonomy" id="51637"/>
    <lineage>
        <taxon>Eukaryota</taxon>
        <taxon>Discoba</taxon>
        <taxon>Heterolobosea</taxon>
        <taxon>Tetramitia</taxon>
        <taxon>Eutetramitia</taxon>
        <taxon>Vahlkampfiidae</taxon>
        <taxon>Naegleria</taxon>
    </lineage>
</organism>
<dbReference type="AlphaFoldDB" id="A0AA88GA78"/>
<name>A0AA88GA78_NAELO</name>
<evidence type="ECO:0000256" key="1">
    <source>
        <dbReference type="SAM" id="MobiDB-lite"/>
    </source>
</evidence>
<evidence type="ECO:0000259" key="2">
    <source>
        <dbReference type="Pfam" id="PF13475"/>
    </source>
</evidence>
<comment type="caution">
    <text evidence="3">The sequence shown here is derived from an EMBL/GenBank/DDBJ whole genome shotgun (WGS) entry which is preliminary data.</text>
</comment>
<feature type="domain" description="DUF4116" evidence="2">
    <location>
        <begin position="284"/>
        <end position="319"/>
    </location>
</feature>
<protein>
    <recommendedName>
        <fullName evidence="2">DUF4116 domain-containing protein</fullName>
    </recommendedName>
</protein>
<dbReference type="InterPro" id="IPR025197">
    <property type="entry name" value="DUF4116"/>
</dbReference>
<sequence>MDDKEIEKLLKYGLRLLRLFLHEHPFRRTNDEHTEEEELSSESDEDTEDEETDISEDKQQNPEMVNSQTEWIALQSQCHVLEIIFTTGHQTLFKLNWEKGCSIFDNIGGNIINFLHEDEHTFANFYGGFYYPDYERCHYRRTDFWMKCCNHGNKYVFVKQLKHILYQWSISWSYENTLHLLRTIRIENSTISKSNFGTANPRLEVGEMIQHCPWEMNEFVKKQHVLPYGYLGNCRIIGSIVDDRCFSDFLFFERLARVYESCFINIIDKTPTEFRKDERIIPFLKNNSQAFKFLHESLRFDKQILMRMLEVNGNILKYIAAEEYHHVIAVDKSLVKFCLERGCDPGNVPSHFHIDKELALSAIVGGCTIEKLPQEFRDDLEIILFAVKRDPFISLRCVKQLMSDNDSVLKLVKHAPYALQWTSTSFQNQNRDVIVAAIETFYDALRFSKEKDEDLLEVARQSLKKLLEKEKRICVNFTDTYSIILDIKEKKHQLIFLKDQVAYVGGASYRRVFGPNIEELGYDAVISFYLPNHEIENKTEQELIQTYLIPFIEQETMFHITYLIHTRTLCTYPTIIELVESYQNIEGSFDEEYLFN</sequence>
<accession>A0AA88GA78</accession>
<dbReference type="Pfam" id="PF13475">
    <property type="entry name" value="DUF4116"/>
    <property type="match status" value="2"/>
</dbReference>
<feature type="domain" description="DUF4116" evidence="2">
    <location>
        <begin position="355"/>
        <end position="393"/>
    </location>
</feature>
<proteinExistence type="predicted"/>
<reference evidence="3 4" key="1">
    <citation type="journal article" date="2018" name="BMC Genomics">
        <title>The genome of Naegleria lovaniensis, the basis for a comparative approach to unravel pathogenicity factors of the human pathogenic amoeba N. fowleri.</title>
        <authorList>
            <person name="Liechti N."/>
            <person name="Schurch N."/>
            <person name="Bruggmann R."/>
            <person name="Wittwer M."/>
        </authorList>
    </citation>
    <scope>NUCLEOTIDE SEQUENCE [LARGE SCALE GENOMIC DNA]</scope>
    <source>
        <strain evidence="3 4">ATCC 30569</strain>
    </source>
</reference>
<feature type="compositionally biased region" description="Acidic residues" evidence="1">
    <location>
        <begin position="33"/>
        <end position="54"/>
    </location>
</feature>
<dbReference type="EMBL" id="PYSW02000063">
    <property type="protein sequence ID" value="KAG2372941.1"/>
    <property type="molecule type" value="Genomic_DNA"/>
</dbReference>
<dbReference type="RefSeq" id="XP_044542115.1">
    <property type="nucleotide sequence ID" value="XM_044688796.1"/>
</dbReference>
<feature type="region of interest" description="Disordered" evidence="1">
    <location>
        <begin position="29"/>
        <end position="62"/>
    </location>
</feature>
<dbReference type="GeneID" id="68105425"/>
<evidence type="ECO:0000313" key="3">
    <source>
        <dbReference type="EMBL" id="KAG2372941.1"/>
    </source>
</evidence>
<dbReference type="Proteomes" id="UP000816034">
    <property type="component" value="Unassembled WGS sequence"/>
</dbReference>
<evidence type="ECO:0000313" key="4">
    <source>
        <dbReference type="Proteomes" id="UP000816034"/>
    </source>
</evidence>
<keyword evidence="4" id="KW-1185">Reference proteome</keyword>
<gene>
    <name evidence="3" type="ORF">C9374_012971</name>
</gene>